<comment type="caution">
    <text evidence="2">The sequence shown here is derived from an EMBL/GenBank/DDBJ whole genome shotgun (WGS) entry which is preliminary data.</text>
</comment>
<keyword evidence="1" id="KW-0812">Transmembrane</keyword>
<evidence type="ECO:0000256" key="1">
    <source>
        <dbReference type="SAM" id="Phobius"/>
    </source>
</evidence>
<name>A0A9N7VNF3_PLEPL</name>
<sequence length="320" mass="35341">MEKVEPEKRGHHRTTLLNIISSLCSVASVAFCVLLSINAADIRHRVVDLESVNGGQTLIRAPGSSMDDLSSLVQQRVDELLSQRSYENLIKIRTARQTSPECNCPPAFLDVYASKGLAAKQELKVHCRRNDNIAGWQLLHKRPLSHCRICTVPSDTPLNFSVILPLKSTEVPFVMARVHLPSRAHVSPLVPEPQAFKERLMAEEETSSVALLEQLVYCSFLGKNKRAHPKTAGIRAILLKVEKVMEASRVCPAAGQMMYAPRLPGVSTKSSHPSTPIPSTTRQGTGGRLFFLETVCAKCDMKFESCLKIRVANKHGRANT</sequence>
<feature type="transmembrane region" description="Helical" evidence="1">
    <location>
        <begin position="16"/>
        <end position="37"/>
    </location>
</feature>
<accession>A0A9N7VNF3</accession>
<evidence type="ECO:0000313" key="2">
    <source>
        <dbReference type="EMBL" id="CAB1452378.1"/>
    </source>
</evidence>
<keyword evidence="3" id="KW-1185">Reference proteome</keyword>
<evidence type="ECO:0000313" key="3">
    <source>
        <dbReference type="Proteomes" id="UP001153269"/>
    </source>
</evidence>
<gene>
    <name evidence="2" type="ORF">PLEPLA_LOCUS40118</name>
</gene>
<keyword evidence="1" id="KW-1133">Transmembrane helix</keyword>
<dbReference type="EMBL" id="CADEAL010004125">
    <property type="protein sequence ID" value="CAB1452378.1"/>
    <property type="molecule type" value="Genomic_DNA"/>
</dbReference>
<dbReference type="AlphaFoldDB" id="A0A9N7VNF3"/>
<organism evidence="2 3">
    <name type="scientific">Pleuronectes platessa</name>
    <name type="common">European plaice</name>
    <dbReference type="NCBI Taxonomy" id="8262"/>
    <lineage>
        <taxon>Eukaryota</taxon>
        <taxon>Metazoa</taxon>
        <taxon>Chordata</taxon>
        <taxon>Craniata</taxon>
        <taxon>Vertebrata</taxon>
        <taxon>Euteleostomi</taxon>
        <taxon>Actinopterygii</taxon>
        <taxon>Neopterygii</taxon>
        <taxon>Teleostei</taxon>
        <taxon>Neoteleostei</taxon>
        <taxon>Acanthomorphata</taxon>
        <taxon>Carangaria</taxon>
        <taxon>Pleuronectiformes</taxon>
        <taxon>Pleuronectoidei</taxon>
        <taxon>Pleuronectidae</taxon>
        <taxon>Pleuronectes</taxon>
    </lineage>
</organism>
<protein>
    <submittedName>
        <fullName evidence="2">Uncharacterized protein</fullName>
    </submittedName>
</protein>
<dbReference type="Proteomes" id="UP001153269">
    <property type="component" value="Unassembled WGS sequence"/>
</dbReference>
<reference evidence="2" key="1">
    <citation type="submission" date="2020-03" db="EMBL/GenBank/DDBJ databases">
        <authorList>
            <person name="Weist P."/>
        </authorList>
    </citation>
    <scope>NUCLEOTIDE SEQUENCE</scope>
</reference>
<proteinExistence type="predicted"/>
<keyword evidence="1" id="KW-0472">Membrane</keyword>